<evidence type="ECO:0000256" key="4">
    <source>
        <dbReference type="PROSITE-ProRule" id="PRU00091"/>
    </source>
</evidence>
<organism evidence="10 11">
    <name type="scientific">Planoprotostelium fungivorum</name>
    <dbReference type="NCBI Taxonomy" id="1890364"/>
    <lineage>
        <taxon>Eukaryota</taxon>
        <taxon>Amoebozoa</taxon>
        <taxon>Evosea</taxon>
        <taxon>Variosea</taxon>
        <taxon>Cavosteliida</taxon>
        <taxon>Cavosteliaceae</taxon>
        <taxon>Planoprotostelium</taxon>
    </lineage>
</organism>
<dbReference type="InterPro" id="IPR017455">
    <property type="entry name" value="Znf_FYVE-rel"/>
</dbReference>
<gene>
    <name evidence="10" type="ORF">PROFUN_00589</name>
</gene>
<dbReference type="InterPro" id="IPR011011">
    <property type="entry name" value="Znf_FYVE_PHD"/>
</dbReference>
<keyword evidence="2 4" id="KW-0863">Zinc-finger</keyword>
<evidence type="ECO:0000256" key="1">
    <source>
        <dbReference type="ARBA" id="ARBA00022723"/>
    </source>
</evidence>
<dbReference type="Gene3D" id="3.30.40.10">
    <property type="entry name" value="Zinc/RING finger domain, C3HC4 (zinc finger)"/>
    <property type="match status" value="1"/>
</dbReference>
<dbReference type="InterPro" id="IPR057555">
    <property type="entry name" value="SAC9_GBDL_1st"/>
</dbReference>
<evidence type="ECO:0000256" key="7">
    <source>
        <dbReference type="SAM" id="Phobius"/>
    </source>
</evidence>
<evidence type="ECO:0000259" key="9">
    <source>
        <dbReference type="PROSITE" id="PS50275"/>
    </source>
</evidence>
<dbReference type="PROSITE" id="PS50178">
    <property type="entry name" value="ZF_FYVE"/>
    <property type="match status" value="1"/>
</dbReference>
<dbReference type="SUPFAM" id="SSF57903">
    <property type="entry name" value="FYVE/PHD zinc finger"/>
    <property type="match status" value="1"/>
</dbReference>
<keyword evidence="7" id="KW-1133">Transmembrane helix</keyword>
<dbReference type="OrthoDB" id="19017at2759"/>
<sequence length="1343" mass="151989">MRTRNDYQIFIITPECGSLEEEEINNWMKQRGIQVKSTTVASALIGYVVIGSAAHLLVATKVNPSVTLFGGHIVYTIEEKQWIRIPLLYYRDILHAGTPGSTSGSTTSPKIEQKNIDLMKDFPIEGLHYYCETMDITRRFPSAYQVNQYDPDFCWNDWLAQPFSKLGMRQWAVVLLQGMAISKTIKPEESREMNSTPNGSVLNFSNTDPEPPSATSEGASTNKFPVREDNFTMALFTRKSIKNPGTRYHARGLNDKGGEEKRTSGIERVGVGNEMESEMIMWVAQENRIRWTSYYWRRGTVPLWWGSEIKSQFQVGETDLVIREKPYDKAELYYHNLVDRYGHGPITLFNMLRCGPKGNETVLSEHYIESIKHVRKKCPLDIKLINFDWHHNLKQLGHDNAIRGLWNLLRSPVSESDLTEGEILISNERMESWQEDDNCILNCPSGGFAYVKFHKQQRGLVRFNCADSLDRTNISTFFASFQFAAEMCRRLGVGPDFSSTPEVSPDPWSMFHLGLDQVVNMLSSAGVTQTLAEFFAMHSQLMREYAPRISAAPVDTLVVLQRRYQNLYLDQSRQTQYEMMLGLNIDRYFPSLYSDRFDPVECVSRFPSWSIKPLPSVVSNLSAETILRHYKDFSWVCPSGYDTVELYIYLIEPCYLTEMSLMISHGASDDSDPATIDVFTGSYLDRLNVVVQNLILPRCSSGTQLYYNIHSSVWKTYGASGVYDFNVGSESMNPLTRVVKIIFKNTNTDIHMTLGKVELYGHVARPSSPEKAASMLSQKILSIESDKLSASIDRISNSEPLEGGRMEEEKRAEEMANKQNRIQKKMEVIQAYEERVEQLLKNQGKPTFLDVLELEKFRVSSGITPQSRDNALIHLQSMEFCQNISNIIEFFNPDRFTFPRDEKNELSLRKSAAAVAARKCEGCGEGMGLLSRNRQCSYCYRRFCSSCIAPQPIHIIEFMWEKAQMVCKGCYHTLSQQEQIIKTIKSMGGATLSRANLIQILLWVQNAQGNKNRLLNHAQSMASLAEFPGSGLLFAVPTGIDSYPAESVLFPVAGVDLSWHWSAPPGVRAVTFGIVLQFDSIVNKISLVVDNQGYHEKDVPQFNILLGNDYLNLKNAGTWNLAHQLGEMIQVSKSEDLAKHDTRSIPAGEAVDHVFTTPKICRFLSLEITLPDRADNHDACLHLGRLVVHGIVNSTSLLSNVNPLFSTSQNERTEYEQILKYTNNRPRTMVTPLWQSLRSGRKILDIHVDPSPSVVGLSVQVKHGEDGVDTQVKTIRVIGTTTNARGDLLELTQLGRFVIPKTKHNTELHFAFERPTSANIITVEFLSNYGGFEQVPPKITLFS</sequence>
<evidence type="ECO:0000256" key="3">
    <source>
        <dbReference type="ARBA" id="ARBA00022833"/>
    </source>
</evidence>
<dbReference type="Pfam" id="PF24789">
    <property type="entry name" value="SAC9_GBDL_2nd"/>
    <property type="match status" value="1"/>
</dbReference>
<dbReference type="Pfam" id="PF02383">
    <property type="entry name" value="Syja_N"/>
    <property type="match status" value="1"/>
</dbReference>
<accession>A0A2P6N185</accession>
<evidence type="ECO:0000313" key="11">
    <source>
        <dbReference type="Proteomes" id="UP000241769"/>
    </source>
</evidence>
<keyword evidence="11" id="KW-1185">Reference proteome</keyword>
<reference evidence="10 11" key="1">
    <citation type="journal article" date="2018" name="Genome Biol. Evol.">
        <title>Multiple Roots of Fruiting Body Formation in Amoebozoa.</title>
        <authorList>
            <person name="Hillmann F."/>
            <person name="Forbes G."/>
            <person name="Novohradska S."/>
            <person name="Ferling I."/>
            <person name="Riege K."/>
            <person name="Groth M."/>
            <person name="Westermann M."/>
            <person name="Marz M."/>
            <person name="Spaller T."/>
            <person name="Winckler T."/>
            <person name="Schaap P."/>
            <person name="Glockner G."/>
        </authorList>
    </citation>
    <scope>NUCLEOTIDE SEQUENCE [LARGE SCALE GENOMIC DNA]</scope>
    <source>
        <strain evidence="10 11">Jena</strain>
    </source>
</reference>
<dbReference type="EMBL" id="MDYQ01000257">
    <property type="protein sequence ID" value="PRP77728.1"/>
    <property type="molecule type" value="Genomic_DNA"/>
</dbReference>
<dbReference type="InterPro" id="IPR002013">
    <property type="entry name" value="SAC_dom"/>
</dbReference>
<dbReference type="InterPro" id="IPR000306">
    <property type="entry name" value="Znf_FYVE"/>
</dbReference>
<dbReference type="InterPro" id="IPR013083">
    <property type="entry name" value="Znf_RING/FYVE/PHD"/>
</dbReference>
<keyword evidence="7" id="KW-0472">Membrane</keyword>
<dbReference type="Pfam" id="PF01363">
    <property type="entry name" value="FYVE"/>
    <property type="match status" value="1"/>
</dbReference>
<evidence type="ECO:0000256" key="2">
    <source>
        <dbReference type="ARBA" id="ARBA00022771"/>
    </source>
</evidence>
<dbReference type="PROSITE" id="PS50275">
    <property type="entry name" value="SAC"/>
    <property type="match status" value="1"/>
</dbReference>
<keyword evidence="1" id="KW-0479">Metal-binding</keyword>
<feature type="domain" description="FYVE-type" evidence="8">
    <location>
        <begin position="914"/>
        <end position="975"/>
    </location>
</feature>
<keyword evidence="5" id="KW-0175">Coiled coil</keyword>
<feature type="transmembrane region" description="Helical" evidence="7">
    <location>
        <begin position="38"/>
        <end position="58"/>
    </location>
</feature>
<protein>
    <submittedName>
        <fullName evidence="10">SAC9 protein-like protein</fullName>
    </submittedName>
</protein>
<dbReference type="InParanoid" id="A0A2P6N185"/>
<dbReference type="GO" id="GO:0008270">
    <property type="term" value="F:zinc ion binding"/>
    <property type="evidence" value="ECO:0007669"/>
    <property type="project" value="UniProtKB-KW"/>
</dbReference>
<dbReference type="Pfam" id="PF24790">
    <property type="entry name" value="SAC9_GBDL_1st"/>
    <property type="match status" value="1"/>
</dbReference>
<keyword evidence="3" id="KW-0862">Zinc</keyword>
<dbReference type="InterPro" id="IPR057553">
    <property type="entry name" value="SAC9_GBDL_2nd"/>
</dbReference>
<evidence type="ECO:0000256" key="6">
    <source>
        <dbReference type="SAM" id="MobiDB-lite"/>
    </source>
</evidence>
<feature type="compositionally biased region" description="Polar residues" evidence="6">
    <location>
        <begin position="193"/>
        <end position="223"/>
    </location>
</feature>
<dbReference type="PANTHER" id="PTHR46817">
    <property type="entry name" value="PHOSPHOINOSITIDE PHOSPHATASE SAC9-RELATED"/>
    <property type="match status" value="1"/>
</dbReference>
<dbReference type="Proteomes" id="UP000241769">
    <property type="component" value="Unassembled WGS sequence"/>
</dbReference>
<dbReference type="FunCoup" id="A0A2P6N185">
    <property type="interactions" value="16"/>
</dbReference>
<evidence type="ECO:0000256" key="5">
    <source>
        <dbReference type="SAM" id="Coils"/>
    </source>
</evidence>
<name>A0A2P6N185_9EUKA</name>
<comment type="caution">
    <text evidence="10">The sequence shown here is derived from an EMBL/GenBank/DDBJ whole genome shotgun (WGS) entry which is preliminary data.</text>
</comment>
<feature type="coiled-coil region" evidence="5">
    <location>
        <begin position="805"/>
        <end position="842"/>
    </location>
</feature>
<dbReference type="CDD" id="cd00065">
    <property type="entry name" value="FYVE_like_SF"/>
    <property type="match status" value="1"/>
</dbReference>
<evidence type="ECO:0000259" key="8">
    <source>
        <dbReference type="PROSITE" id="PS50178"/>
    </source>
</evidence>
<feature type="region of interest" description="Disordered" evidence="6">
    <location>
        <begin position="187"/>
        <end position="223"/>
    </location>
</feature>
<dbReference type="GO" id="GO:0016791">
    <property type="term" value="F:phosphatase activity"/>
    <property type="evidence" value="ECO:0007669"/>
    <property type="project" value="InterPro"/>
</dbReference>
<keyword evidence="7" id="KW-0812">Transmembrane</keyword>
<evidence type="ECO:0000313" key="10">
    <source>
        <dbReference type="EMBL" id="PRP77728.1"/>
    </source>
</evidence>
<feature type="domain" description="SAC" evidence="9">
    <location>
        <begin position="119"/>
        <end position="493"/>
    </location>
</feature>
<proteinExistence type="predicted"/>
<dbReference type="STRING" id="1890364.A0A2P6N185"/>
<dbReference type="PANTHER" id="PTHR46817:SF1">
    <property type="entry name" value="SAC DOMAIN-CONTAINING PROTEIN"/>
    <property type="match status" value="1"/>
</dbReference>